<dbReference type="PANTHER" id="PTHR47932">
    <property type="entry name" value="ATPASE EXPRESSION PROTEIN 3"/>
    <property type="match status" value="1"/>
</dbReference>
<keyword evidence="4" id="KW-1185">Reference proteome</keyword>
<evidence type="ECO:0008006" key="5">
    <source>
        <dbReference type="Google" id="ProtNLM"/>
    </source>
</evidence>
<dbReference type="PANTHER" id="PTHR47932:SF2">
    <property type="entry name" value="OS10G0484300 PROTEIN"/>
    <property type="match status" value="1"/>
</dbReference>
<dbReference type="Gene3D" id="1.25.40.10">
    <property type="entry name" value="Tetratricopeptide repeat domain"/>
    <property type="match status" value="1"/>
</dbReference>
<feature type="repeat" description="PPR" evidence="2">
    <location>
        <begin position="33"/>
        <end position="67"/>
    </location>
</feature>
<dbReference type="NCBIfam" id="TIGR00756">
    <property type="entry name" value="PPR"/>
    <property type="match status" value="1"/>
</dbReference>
<evidence type="ECO:0000313" key="3">
    <source>
        <dbReference type="EMBL" id="RWR85092.1"/>
    </source>
</evidence>
<comment type="caution">
    <text evidence="3">The sequence shown here is derived from an EMBL/GenBank/DDBJ whole genome shotgun (WGS) entry which is preliminary data.</text>
</comment>
<protein>
    <recommendedName>
        <fullName evidence="5">Pentatricopeptide repeat-containing protein</fullName>
    </recommendedName>
</protein>
<evidence type="ECO:0000313" key="4">
    <source>
        <dbReference type="Proteomes" id="UP000283530"/>
    </source>
</evidence>
<evidence type="ECO:0000256" key="1">
    <source>
        <dbReference type="ARBA" id="ARBA00022737"/>
    </source>
</evidence>
<dbReference type="PROSITE" id="PS51375">
    <property type="entry name" value="PPR"/>
    <property type="match status" value="1"/>
</dbReference>
<keyword evidence="1" id="KW-0677">Repeat</keyword>
<dbReference type="AlphaFoldDB" id="A0A3S3QIV9"/>
<gene>
    <name evidence="3" type="ORF">CKAN_01393700</name>
</gene>
<dbReference type="InterPro" id="IPR002885">
    <property type="entry name" value="PPR_rpt"/>
</dbReference>
<dbReference type="EMBL" id="QPKB01000005">
    <property type="protein sequence ID" value="RWR85092.1"/>
    <property type="molecule type" value="Genomic_DNA"/>
</dbReference>
<sequence>MTMERGRCRPNIFVYTTNIDGLCKGGLNGYEPNTITVSTVNNGLCKTGNVRDALQLFRNMDSRKCMLDAYTCNTVISGFCKEWFVDEA</sequence>
<dbReference type="InterPro" id="IPR011990">
    <property type="entry name" value="TPR-like_helical_dom_sf"/>
</dbReference>
<evidence type="ECO:0000256" key="2">
    <source>
        <dbReference type="PROSITE-ProRule" id="PRU00708"/>
    </source>
</evidence>
<dbReference type="Pfam" id="PF13041">
    <property type="entry name" value="PPR_2"/>
    <property type="match status" value="1"/>
</dbReference>
<dbReference type="OrthoDB" id="185373at2759"/>
<dbReference type="GO" id="GO:0003729">
    <property type="term" value="F:mRNA binding"/>
    <property type="evidence" value="ECO:0007669"/>
    <property type="project" value="TreeGrafter"/>
</dbReference>
<name>A0A3S3QIV9_9MAGN</name>
<dbReference type="Proteomes" id="UP000283530">
    <property type="component" value="Unassembled WGS sequence"/>
</dbReference>
<dbReference type="STRING" id="337451.A0A3S3QIV9"/>
<accession>A0A3S3QIV9</accession>
<proteinExistence type="predicted"/>
<reference evidence="3 4" key="1">
    <citation type="journal article" date="2019" name="Nat. Plants">
        <title>Stout camphor tree genome fills gaps in understanding of flowering plant genome evolution.</title>
        <authorList>
            <person name="Chaw S.M."/>
            <person name="Liu Y.C."/>
            <person name="Wu Y.W."/>
            <person name="Wang H.Y."/>
            <person name="Lin C.I."/>
            <person name="Wu C.S."/>
            <person name="Ke H.M."/>
            <person name="Chang L.Y."/>
            <person name="Hsu C.Y."/>
            <person name="Yang H.T."/>
            <person name="Sudianto E."/>
            <person name="Hsu M.H."/>
            <person name="Wu K.P."/>
            <person name="Wang L.N."/>
            <person name="Leebens-Mack J.H."/>
            <person name="Tsai I.J."/>
        </authorList>
    </citation>
    <scope>NUCLEOTIDE SEQUENCE [LARGE SCALE GENOMIC DNA]</scope>
    <source>
        <strain evidence="4">cv. Chaw 1501</strain>
        <tissue evidence="3">Young leaves</tissue>
    </source>
</reference>
<organism evidence="3 4">
    <name type="scientific">Cinnamomum micranthum f. kanehirae</name>
    <dbReference type="NCBI Taxonomy" id="337451"/>
    <lineage>
        <taxon>Eukaryota</taxon>
        <taxon>Viridiplantae</taxon>
        <taxon>Streptophyta</taxon>
        <taxon>Embryophyta</taxon>
        <taxon>Tracheophyta</taxon>
        <taxon>Spermatophyta</taxon>
        <taxon>Magnoliopsida</taxon>
        <taxon>Magnoliidae</taxon>
        <taxon>Laurales</taxon>
        <taxon>Lauraceae</taxon>
        <taxon>Cinnamomum</taxon>
    </lineage>
</organism>